<sequence length="60" mass="6541">TTKPSEAACIRKQDVVTVAEFGNIFDNDLGGQVEFAIQDTTFDSVGENHPFTDTDTNVFS</sequence>
<proteinExistence type="predicted"/>
<evidence type="ECO:0000313" key="1">
    <source>
        <dbReference type="EMBL" id="CAG7659265.1"/>
    </source>
</evidence>
<dbReference type="EMBL" id="CAJVCH010006070">
    <property type="protein sequence ID" value="CAG7659265.1"/>
    <property type="molecule type" value="Genomic_DNA"/>
</dbReference>
<gene>
    <name evidence="1" type="ORF">AFUS01_LOCUS1094</name>
</gene>
<accession>A0A8J2NLU0</accession>
<keyword evidence="2" id="KW-1185">Reference proteome</keyword>
<organism evidence="1 2">
    <name type="scientific">Allacma fusca</name>
    <dbReference type="NCBI Taxonomy" id="39272"/>
    <lineage>
        <taxon>Eukaryota</taxon>
        <taxon>Metazoa</taxon>
        <taxon>Ecdysozoa</taxon>
        <taxon>Arthropoda</taxon>
        <taxon>Hexapoda</taxon>
        <taxon>Collembola</taxon>
        <taxon>Symphypleona</taxon>
        <taxon>Sminthuridae</taxon>
        <taxon>Allacma</taxon>
    </lineage>
</organism>
<dbReference type="AlphaFoldDB" id="A0A8J2NLU0"/>
<name>A0A8J2NLU0_9HEXA</name>
<comment type="caution">
    <text evidence="1">The sequence shown here is derived from an EMBL/GenBank/DDBJ whole genome shotgun (WGS) entry which is preliminary data.</text>
</comment>
<dbReference type="Proteomes" id="UP000708208">
    <property type="component" value="Unassembled WGS sequence"/>
</dbReference>
<protein>
    <submittedName>
        <fullName evidence="1">Uncharacterized protein</fullName>
    </submittedName>
</protein>
<feature type="non-terminal residue" evidence="1">
    <location>
        <position position="60"/>
    </location>
</feature>
<reference evidence="1" key="1">
    <citation type="submission" date="2021-06" db="EMBL/GenBank/DDBJ databases">
        <authorList>
            <person name="Hodson N. C."/>
            <person name="Mongue J. A."/>
            <person name="Jaron S. K."/>
        </authorList>
    </citation>
    <scope>NUCLEOTIDE SEQUENCE</scope>
</reference>
<evidence type="ECO:0000313" key="2">
    <source>
        <dbReference type="Proteomes" id="UP000708208"/>
    </source>
</evidence>